<evidence type="ECO:0000313" key="2">
    <source>
        <dbReference type="EMBL" id="ATQ73180.1"/>
    </source>
</evidence>
<feature type="transmembrane region" description="Helical" evidence="1">
    <location>
        <begin position="58"/>
        <end position="79"/>
    </location>
</feature>
<feature type="transmembrane region" description="Helical" evidence="1">
    <location>
        <begin position="342"/>
        <end position="360"/>
    </location>
</feature>
<dbReference type="EMBL" id="CP024608">
    <property type="protein sequence ID" value="ATQ73180.1"/>
    <property type="molecule type" value="Genomic_DNA"/>
</dbReference>
<evidence type="ECO:0000313" key="3">
    <source>
        <dbReference type="Proteomes" id="UP000229897"/>
    </source>
</evidence>
<feature type="transmembrane region" description="Helical" evidence="1">
    <location>
        <begin position="103"/>
        <end position="130"/>
    </location>
</feature>
<dbReference type="AlphaFoldDB" id="A0A2D2DDW6"/>
<proteinExistence type="predicted"/>
<dbReference type="OrthoDB" id="8701881at2"/>
<reference evidence="2" key="1">
    <citation type="submission" date="2017-10" db="EMBL/GenBank/DDBJ databases">
        <title>Massilia psychrophilum sp. nov., a novel purple-pigmented bacterium isolated from Tianshan glacier, Xinjiang Municipality, China.</title>
        <authorList>
            <person name="Wang H."/>
        </authorList>
    </citation>
    <scope>NUCLEOTIDE SEQUENCE [LARGE SCALE GENOMIC DNA]</scope>
    <source>
        <strain evidence="2">B2</strain>
    </source>
</reference>
<protein>
    <submittedName>
        <fullName evidence="2">Uncharacterized protein</fullName>
    </submittedName>
</protein>
<evidence type="ECO:0000256" key="1">
    <source>
        <dbReference type="SAM" id="Phobius"/>
    </source>
</evidence>
<keyword evidence="1" id="KW-1133">Transmembrane helix</keyword>
<feature type="transmembrane region" description="Helical" evidence="1">
    <location>
        <begin position="288"/>
        <end position="311"/>
    </location>
</feature>
<sequence length="361" mass="39418">MAHAYVTFRRRLAIHAFQRFAASLKSSAEIMLLVFAQVLIGLFALVALPSMYAASQGALQAIGLLIAHGLVMALPAVVLRKRVLPLDVVYWVRRLPVPPATQLAADALVAGMMVGPLALLYAVSAAVWLWQRPDWLLPVRGVLGTVFSLMLTYACAVAVLSLRARRAPSSARWLRRLAPPPLRYETRHWRPRVLMLWHRLFWLPFWRNENMVGRQQTLLLAAAVGAALPWMQAPPGIVRAVLALATSALMVLLTDRGDKAVREQLAALRPVMAAWPLQARSVALAARAFALLPALLVLAIVFAGGAVHGLWGRPAGRAYLILACVAQVLLVAIPRFTARGRVGLVVVQILVLTAVGSELWE</sequence>
<feature type="transmembrane region" description="Helical" evidence="1">
    <location>
        <begin position="317"/>
        <end position="335"/>
    </location>
</feature>
<keyword evidence="1" id="KW-0472">Membrane</keyword>
<organism evidence="2 3">
    <name type="scientific">Massilia violaceinigra</name>
    <dbReference type="NCBI Taxonomy" id="2045208"/>
    <lineage>
        <taxon>Bacteria</taxon>
        <taxon>Pseudomonadati</taxon>
        <taxon>Pseudomonadota</taxon>
        <taxon>Betaproteobacteria</taxon>
        <taxon>Burkholderiales</taxon>
        <taxon>Oxalobacteraceae</taxon>
        <taxon>Telluria group</taxon>
        <taxon>Massilia</taxon>
    </lineage>
</organism>
<dbReference type="RefSeq" id="WP_099872867.1">
    <property type="nucleotide sequence ID" value="NZ_CP024608.1"/>
</dbReference>
<feature type="transmembrane region" description="Helical" evidence="1">
    <location>
        <begin position="30"/>
        <end position="52"/>
    </location>
</feature>
<name>A0A2D2DDW6_9BURK</name>
<keyword evidence="1" id="KW-0812">Transmembrane</keyword>
<accession>A0A2D2DDW6</accession>
<feature type="transmembrane region" description="Helical" evidence="1">
    <location>
        <begin position="142"/>
        <end position="162"/>
    </location>
</feature>
<keyword evidence="3" id="KW-1185">Reference proteome</keyword>
<dbReference type="Proteomes" id="UP000229897">
    <property type="component" value="Chromosome"/>
</dbReference>
<dbReference type="KEGG" id="mass:CR152_00655"/>
<gene>
    <name evidence="2" type="ORF">CR152_00655</name>
</gene>